<reference evidence="5 6" key="1">
    <citation type="submission" date="2024-05" db="EMBL/GenBank/DDBJ databases">
        <authorList>
            <person name="Liu Q."/>
            <person name="Xin Y.-H."/>
        </authorList>
    </citation>
    <scope>NUCLEOTIDE SEQUENCE [LARGE SCALE GENOMIC DNA]</scope>
    <source>
        <strain evidence="5 6">CGMCC 1.15349</strain>
    </source>
</reference>
<protein>
    <submittedName>
        <fullName evidence="5">SDR family oxidoreductase</fullName>
        <ecNumber evidence="5">1.-.-.-</ecNumber>
    </submittedName>
</protein>
<evidence type="ECO:0000313" key="6">
    <source>
        <dbReference type="Proteomes" id="UP001404104"/>
    </source>
</evidence>
<dbReference type="Proteomes" id="UP001404104">
    <property type="component" value="Unassembled WGS sequence"/>
</dbReference>
<dbReference type="InterPro" id="IPR002347">
    <property type="entry name" value="SDR_fam"/>
</dbReference>
<dbReference type="PANTHER" id="PTHR44196:SF1">
    <property type="entry name" value="DEHYDROGENASE_REDUCTASE SDR FAMILY MEMBER 7B"/>
    <property type="match status" value="1"/>
</dbReference>
<comment type="similarity">
    <text evidence="1 3">Belongs to the short-chain dehydrogenases/reductases (SDR) family.</text>
</comment>
<keyword evidence="2 5" id="KW-0560">Oxidoreductase</keyword>
<dbReference type="PROSITE" id="PS00061">
    <property type="entry name" value="ADH_SHORT"/>
    <property type="match status" value="1"/>
</dbReference>
<keyword evidence="6" id="KW-1185">Reference proteome</keyword>
<dbReference type="PRINTS" id="PR00080">
    <property type="entry name" value="SDRFAMILY"/>
</dbReference>
<dbReference type="SMART" id="SM00822">
    <property type="entry name" value="PKS_KR"/>
    <property type="match status" value="1"/>
</dbReference>
<evidence type="ECO:0000256" key="2">
    <source>
        <dbReference type="ARBA" id="ARBA00023002"/>
    </source>
</evidence>
<dbReference type="InterPro" id="IPR057326">
    <property type="entry name" value="KR_dom"/>
</dbReference>
<dbReference type="PANTHER" id="PTHR44196">
    <property type="entry name" value="DEHYDROGENASE/REDUCTASE SDR FAMILY MEMBER 7B"/>
    <property type="match status" value="1"/>
</dbReference>
<dbReference type="RefSeq" id="WP_345864578.1">
    <property type="nucleotide sequence ID" value="NZ_JBDIMF010000003.1"/>
</dbReference>
<evidence type="ECO:0000256" key="1">
    <source>
        <dbReference type="ARBA" id="ARBA00006484"/>
    </source>
</evidence>
<accession>A0ABU9XSG0</accession>
<name>A0ABU9XSG0_9SPHN</name>
<dbReference type="PRINTS" id="PR00081">
    <property type="entry name" value="GDHRDH"/>
</dbReference>
<dbReference type="CDD" id="cd05233">
    <property type="entry name" value="SDR_c"/>
    <property type="match status" value="1"/>
</dbReference>
<dbReference type="EC" id="1.-.-.-" evidence="5"/>
<dbReference type="GO" id="GO:0016491">
    <property type="term" value="F:oxidoreductase activity"/>
    <property type="evidence" value="ECO:0007669"/>
    <property type="project" value="UniProtKB-KW"/>
</dbReference>
<feature type="domain" description="Ketoreductase" evidence="4">
    <location>
        <begin position="10"/>
        <end position="193"/>
    </location>
</feature>
<dbReference type="Gene3D" id="3.40.50.720">
    <property type="entry name" value="NAD(P)-binding Rossmann-like Domain"/>
    <property type="match status" value="1"/>
</dbReference>
<gene>
    <name evidence="5" type="ORF">ABC969_10105</name>
</gene>
<dbReference type="SUPFAM" id="SSF51735">
    <property type="entry name" value="NAD(P)-binding Rossmann-fold domains"/>
    <property type="match status" value="1"/>
</dbReference>
<sequence length="246" mass="25612">MIERDTLAGKRVLVTGGTAGIGRATVAMLAKGGAQVLTFGRHQATLDESLADAAGGSGSAAGLIADVASKDDMDRVFAAVDAQLGGIDLLVTCAAIGAEPLHEMAEDDWRQVIETNLIGTLAAARRAIPRMAAQGGGHLILVGSISVDIKKPGESVYAATKAGIQAFAETLHKEVADKNIKVSVIQPGSVSTPMQQCSDDEKAQAIADHEMLFADEVAEAILFAATRSERADIVNLRIEPVRQKTS</sequence>
<comment type="caution">
    <text evidence="5">The sequence shown here is derived from an EMBL/GenBank/DDBJ whole genome shotgun (WGS) entry which is preliminary data.</text>
</comment>
<organism evidence="5 6">
    <name type="scientific">Sphingomonas qilianensis</name>
    <dbReference type="NCBI Taxonomy" id="1736690"/>
    <lineage>
        <taxon>Bacteria</taxon>
        <taxon>Pseudomonadati</taxon>
        <taxon>Pseudomonadota</taxon>
        <taxon>Alphaproteobacteria</taxon>
        <taxon>Sphingomonadales</taxon>
        <taxon>Sphingomonadaceae</taxon>
        <taxon>Sphingomonas</taxon>
    </lineage>
</organism>
<evidence type="ECO:0000259" key="4">
    <source>
        <dbReference type="SMART" id="SM00822"/>
    </source>
</evidence>
<dbReference type="InterPro" id="IPR036291">
    <property type="entry name" value="NAD(P)-bd_dom_sf"/>
</dbReference>
<evidence type="ECO:0000256" key="3">
    <source>
        <dbReference type="RuleBase" id="RU000363"/>
    </source>
</evidence>
<proteinExistence type="inferred from homology"/>
<dbReference type="EMBL" id="JBDIMF010000003">
    <property type="protein sequence ID" value="MEN2786771.1"/>
    <property type="molecule type" value="Genomic_DNA"/>
</dbReference>
<evidence type="ECO:0000313" key="5">
    <source>
        <dbReference type="EMBL" id="MEN2786771.1"/>
    </source>
</evidence>
<dbReference type="InterPro" id="IPR020904">
    <property type="entry name" value="Sc_DH/Rdtase_CS"/>
</dbReference>
<dbReference type="Pfam" id="PF00106">
    <property type="entry name" value="adh_short"/>
    <property type="match status" value="1"/>
</dbReference>